<protein>
    <recommendedName>
        <fullName evidence="3">Esterase</fullName>
    </recommendedName>
</protein>
<gene>
    <name evidence="1" type="ORF">BED47_17990</name>
</gene>
<proteinExistence type="predicted"/>
<dbReference type="SUPFAM" id="SSF53474">
    <property type="entry name" value="alpha/beta-Hydrolases"/>
    <property type="match status" value="1"/>
</dbReference>
<dbReference type="InterPro" id="IPR000801">
    <property type="entry name" value="Esterase-like"/>
</dbReference>
<sequence>MIQTNGTREEHTLYSEHLKKEITFTIYYSSMYTPLIKHHLLIAQDGQDYFNLGKVHRVIEKLTKEGSIQPTIIVGIPYSSPEERFKLYHPSQPGQKNYIRFLAEELLPYLDDHLPLLGLAHSRTLIGDSLGGTVSLQAAFTYPNTFGQVVMQSPFVNDDVIEFLENTKLNSILSIVQTVGKQEENVFTPSKQWVNFVKGGLQLKDYLANFPVELHYEEYEGDHTWTNWEKQLEEVLKISLAK</sequence>
<evidence type="ECO:0000313" key="2">
    <source>
        <dbReference type="Proteomes" id="UP000094580"/>
    </source>
</evidence>
<name>A0ABX3A0G3_9BACI</name>
<dbReference type="EMBL" id="MDKC01000005">
    <property type="protein sequence ID" value="ODG92808.1"/>
    <property type="molecule type" value="Genomic_DNA"/>
</dbReference>
<keyword evidence="2" id="KW-1185">Reference proteome</keyword>
<evidence type="ECO:0008006" key="3">
    <source>
        <dbReference type="Google" id="ProtNLM"/>
    </source>
</evidence>
<reference evidence="1 2" key="1">
    <citation type="submission" date="2016-07" db="EMBL/GenBank/DDBJ databases">
        <authorList>
            <person name="Townsley L."/>
            <person name="Shank E.A."/>
        </authorList>
    </citation>
    <scope>NUCLEOTIDE SEQUENCE [LARGE SCALE GENOMIC DNA]</scope>
    <source>
        <strain evidence="1 2">CH01</strain>
    </source>
</reference>
<organism evidence="1 2">
    <name type="scientific">Gottfriedia luciferensis</name>
    <dbReference type="NCBI Taxonomy" id="178774"/>
    <lineage>
        <taxon>Bacteria</taxon>
        <taxon>Bacillati</taxon>
        <taxon>Bacillota</taxon>
        <taxon>Bacilli</taxon>
        <taxon>Bacillales</taxon>
        <taxon>Bacillaceae</taxon>
        <taxon>Gottfriedia</taxon>
    </lineage>
</organism>
<accession>A0ABX3A0G3</accession>
<evidence type="ECO:0000313" key="1">
    <source>
        <dbReference type="EMBL" id="ODG92808.1"/>
    </source>
</evidence>
<dbReference type="PANTHER" id="PTHR48098:SF3">
    <property type="entry name" value="IRON(III) ENTEROBACTIN ESTERASE"/>
    <property type="match status" value="1"/>
</dbReference>
<dbReference type="Proteomes" id="UP000094580">
    <property type="component" value="Unassembled WGS sequence"/>
</dbReference>
<dbReference type="Gene3D" id="3.40.50.1820">
    <property type="entry name" value="alpha/beta hydrolase"/>
    <property type="match status" value="1"/>
</dbReference>
<dbReference type="RefSeq" id="WP_069033006.1">
    <property type="nucleotide sequence ID" value="NZ_MDKC01000005.1"/>
</dbReference>
<comment type="caution">
    <text evidence="1">The sequence shown here is derived from an EMBL/GenBank/DDBJ whole genome shotgun (WGS) entry which is preliminary data.</text>
</comment>
<dbReference type="InterPro" id="IPR050583">
    <property type="entry name" value="Mycobacterial_A85_antigen"/>
</dbReference>
<dbReference type="Pfam" id="PF00756">
    <property type="entry name" value="Esterase"/>
    <property type="match status" value="1"/>
</dbReference>
<dbReference type="InterPro" id="IPR029058">
    <property type="entry name" value="AB_hydrolase_fold"/>
</dbReference>
<dbReference type="PANTHER" id="PTHR48098">
    <property type="entry name" value="ENTEROCHELIN ESTERASE-RELATED"/>
    <property type="match status" value="1"/>
</dbReference>